<name>A0A1B2JEB9_PICPA</name>
<keyword evidence="6 9" id="KW-0067">ATP-binding</keyword>
<dbReference type="EC" id="2.7.11.1" evidence="1"/>
<dbReference type="InterPro" id="IPR011009">
    <property type="entry name" value="Kinase-like_dom_sf"/>
</dbReference>
<protein>
    <recommendedName>
        <fullName evidence="1">non-specific serine/threonine protein kinase</fullName>
        <ecNumber evidence="1">2.7.11.1</ecNumber>
    </recommendedName>
</protein>
<organism evidence="12 13">
    <name type="scientific">Komagataella pastoris</name>
    <name type="common">Yeast</name>
    <name type="synonym">Pichia pastoris</name>
    <dbReference type="NCBI Taxonomy" id="4922"/>
    <lineage>
        <taxon>Eukaryota</taxon>
        <taxon>Fungi</taxon>
        <taxon>Dikarya</taxon>
        <taxon>Ascomycota</taxon>
        <taxon>Saccharomycotina</taxon>
        <taxon>Pichiomycetes</taxon>
        <taxon>Pichiales</taxon>
        <taxon>Pichiaceae</taxon>
        <taxon>Komagataella</taxon>
    </lineage>
</organism>
<feature type="compositionally biased region" description="Basic and acidic residues" evidence="10">
    <location>
        <begin position="74"/>
        <end position="84"/>
    </location>
</feature>
<feature type="compositionally biased region" description="Basic and acidic residues" evidence="10">
    <location>
        <begin position="1"/>
        <end position="10"/>
    </location>
</feature>
<feature type="domain" description="Protein kinase" evidence="11">
    <location>
        <begin position="170"/>
        <end position="683"/>
    </location>
</feature>
<dbReference type="Pfam" id="PF00069">
    <property type="entry name" value="Pkinase"/>
    <property type="match status" value="2"/>
</dbReference>
<evidence type="ECO:0000256" key="8">
    <source>
        <dbReference type="ARBA" id="ARBA00048679"/>
    </source>
</evidence>
<evidence type="ECO:0000256" key="3">
    <source>
        <dbReference type="ARBA" id="ARBA00022679"/>
    </source>
</evidence>
<dbReference type="PROSITE" id="PS50011">
    <property type="entry name" value="PROTEIN_KINASE_DOM"/>
    <property type="match status" value="1"/>
</dbReference>
<comment type="catalytic activity">
    <reaction evidence="7">
        <text>L-threonyl-[protein] + ATP = O-phospho-L-threonyl-[protein] + ADP + H(+)</text>
        <dbReference type="Rhea" id="RHEA:46608"/>
        <dbReference type="Rhea" id="RHEA-COMP:11060"/>
        <dbReference type="Rhea" id="RHEA-COMP:11605"/>
        <dbReference type="ChEBI" id="CHEBI:15378"/>
        <dbReference type="ChEBI" id="CHEBI:30013"/>
        <dbReference type="ChEBI" id="CHEBI:30616"/>
        <dbReference type="ChEBI" id="CHEBI:61977"/>
        <dbReference type="ChEBI" id="CHEBI:456216"/>
        <dbReference type="EC" id="2.7.11.1"/>
    </reaction>
</comment>
<comment type="catalytic activity">
    <reaction evidence="8">
        <text>L-seryl-[protein] + ATP = O-phospho-L-seryl-[protein] + ADP + H(+)</text>
        <dbReference type="Rhea" id="RHEA:17989"/>
        <dbReference type="Rhea" id="RHEA-COMP:9863"/>
        <dbReference type="Rhea" id="RHEA-COMP:11604"/>
        <dbReference type="ChEBI" id="CHEBI:15378"/>
        <dbReference type="ChEBI" id="CHEBI:29999"/>
        <dbReference type="ChEBI" id="CHEBI:30616"/>
        <dbReference type="ChEBI" id="CHEBI:83421"/>
        <dbReference type="ChEBI" id="CHEBI:456216"/>
        <dbReference type="EC" id="2.7.11.1"/>
    </reaction>
</comment>
<feature type="region of interest" description="Disordered" evidence="10">
    <location>
        <begin position="703"/>
        <end position="749"/>
    </location>
</feature>
<dbReference type="InterPro" id="IPR051334">
    <property type="entry name" value="SRPK"/>
</dbReference>
<dbReference type="InterPro" id="IPR000719">
    <property type="entry name" value="Prot_kinase_dom"/>
</dbReference>
<feature type="binding site" evidence="9">
    <location>
        <position position="199"/>
    </location>
    <ligand>
        <name>ATP</name>
        <dbReference type="ChEBI" id="CHEBI:30616"/>
    </ligand>
</feature>
<sequence length="749" mass="85498">MSNKEKLDHLKKAHPASKLTLGLQQCHCSEEDNIIRGQQDIDQHIHQLVERKLFVKPEEIIRRPKPEVAPIQTKFDEDEKRPEEAAQSSSSPKLSRNVTPRKQDDYSDEDYESCTEGASHLEIDLYGDDSEEDSDEVPPLDPKNEENTEDYCSGGYHPAYIGEYYKNRRYKLVRKLGWGHFSTVWLAKDLKENRHVAIKILRSAQVYRDTAIDEIKLLIKVNQSDPDHPGHKYLIKLLDFFDHKGPNGTHIIMVFEVLGENLLGLIKRYDYNGLPLKFVKQIAKQLLLSADFLHRQCGIIHTDLKPENVLMEIIDVEKILEFLEISAREKRLIRKKSLSLKQPSTIAELPTDGMPPTPKTSQSCGNFSPLRKTSSMRDGRRSRRHTLITGSQPLPSPLRSYSTTVLHNMSSPVQVAAQSLSSKFAQPKQQTQDLHPPPEIQPRNTVNDSSHSTANPSFSTHENNKFCPPSPLGNMHTNLNTHTNNSTMNYPESMISSLGSLPPIENDAPNNEEIQDNDRVRVKIADLGNACWVYNHFTNDIQTRQYRAPEVILGANWGCSADIWSIGCIIFELITGEYLFEPTEGKSFSKTDDHLAQIIELLGPLPQRLMEDGTETLRYFHSDMTKLRRIKNLKSWSLQKVLLEKYKLSEEDSHEISDFLSGMLILDPKERMDAAGLSNHYWLSDCNVPDYVDREVGTTGEDIPGWYKKAKRSSHHHSHHHHHHSHHQNQTQSQIKTSNSARQQDVNNG</sequence>
<evidence type="ECO:0000256" key="5">
    <source>
        <dbReference type="ARBA" id="ARBA00022777"/>
    </source>
</evidence>
<dbReference type="OrthoDB" id="2649at2759"/>
<evidence type="ECO:0000313" key="13">
    <source>
        <dbReference type="Proteomes" id="UP000094565"/>
    </source>
</evidence>
<feature type="region of interest" description="Disordered" evidence="10">
    <location>
        <begin position="413"/>
        <end position="487"/>
    </location>
</feature>
<reference evidence="12 13" key="1">
    <citation type="submission" date="2016-02" db="EMBL/GenBank/DDBJ databases">
        <title>Comparative genomic and transcriptomic foundation for Pichia pastoris.</title>
        <authorList>
            <person name="Love K.R."/>
            <person name="Shah K.A."/>
            <person name="Whittaker C.A."/>
            <person name="Wu J."/>
            <person name="Bartlett M.C."/>
            <person name="Ma D."/>
            <person name="Leeson R.L."/>
            <person name="Priest M."/>
            <person name="Young S.K."/>
            <person name="Love J.C."/>
        </authorList>
    </citation>
    <scope>NUCLEOTIDE SEQUENCE [LARGE SCALE GENOMIC DNA]</scope>
    <source>
        <strain evidence="12 13">ATCC 28485</strain>
    </source>
</reference>
<evidence type="ECO:0000256" key="7">
    <source>
        <dbReference type="ARBA" id="ARBA00047899"/>
    </source>
</evidence>
<dbReference type="InterPro" id="IPR017441">
    <property type="entry name" value="Protein_kinase_ATP_BS"/>
</dbReference>
<dbReference type="SMART" id="SM00220">
    <property type="entry name" value="S_TKc"/>
    <property type="match status" value="1"/>
</dbReference>
<keyword evidence="4 9" id="KW-0547">Nucleotide-binding</keyword>
<evidence type="ECO:0000256" key="4">
    <source>
        <dbReference type="ARBA" id="ARBA00022741"/>
    </source>
</evidence>
<keyword evidence="5" id="KW-0418">Kinase</keyword>
<keyword evidence="2" id="KW-0723">Serine/threonine-protein kinase</keyword>
<feature type="region of interest" description="Disordered" evidence="10">
    <location>
        <begin position="1"/>
        <end position="20"/>
    </location>
</feature>
<feature type="compositionally biased region" description="Low complexity" evidence="10">
    <location>
        <begin position="474"/>
        <end position="487"/>
    </location>
</feature>
<feature type="compositionally biased region" description="Acidic residues" evidence="10">
    <location>
        <begin position="127"/>
        <end position="138"/>
    </location>
</feature>
<keyword evidence="13" id="KW-1185">Reference proteome</keyword>
<dbReference type="PROSITE" id="PS00108">
    <property type="entry name" value="PROTEIN_KINASE_ST"/>
    <property type="match status" value="1"/>
</dbReference>
<dbReference type="PANTHER" id="PTHR47634">
    <property type="entry name" value="PROTEIN KINASE DOMAIN-CONTAINING PROTEIN-RELATED"/>
    <property type="match status" value="1"/>
</dbReference>
<keyword evidence="3" id="KW-0808">Transferase</keyword>
<dbReference type="SUPFAM" id="SSF56112">
    <property type="entry name" value="Protein kinase-like (PK-like)"/>
    <property type="match status" value="1"/>
</dbReference>
<proteinExistence type="predicted"/>
<evidence type="ECO:0000256" key="9">
    <source>
        <dbReference type="PROSITE-ProRule" id="PRU10141"/>
    </source>
</evidence>
<feature type="compositionally biased region" description="Polar residues" evidence="10">
    <location>
        <begin position="413"/>
        <end position="433"/>
    </location>
</feature>
<dbReference type="FunFam" id="1.10.510.10:FF:000275">
    <property type="entry name" value="SRSF protein kinase 2 isoform X3"/>
    <property type="match status" value="1"/>
</dbReference>
<dbReference type="Proteomes" id="UP000094565">
    <property type="component" value="Chromosome 3"/>
</dbReference>
<dbReference type="EMBL" id="CP014586">
    <property type="protein sequence ID" value="ANZ76400.1"/>
    <property type="molecule type" value="Genomic_DNA"/>
</dbReference>
<accession>A0A1B2JEB9</accession>
<evidence type="ECO:0000256" key="10">
    <source>
        <dbReference type="SAM" id="MobiDB-lite"/>
    </source>
</evidence>
<evidence type="ECO:0000313" key="12">
    <source>
        <dbReference type="EMBL" id="ANZ76400.1"/>
    </source>
</evidence>
<dbReference type="Gene3D" id="3.30.200.20">
    <property type="entry name" value="Phosphorylase Kinase, domain 1"/>
    <property type="match status" value="1"/>
</dbReference>
<feature type="compositionally biased region" description="Polar residues" evidence="10">
    <location>
        <begin position="86"/>
        <end position="100"/>
    </location>
</feature>
<dbReference type="GO" id="GO:0000245">
    <property type="term" value="P:spliceosomal complex assembly"/>
    <property type="evidence" value="ECO:0007669"/>
    <property type="project" value="TreeGrafter"/>
</dbReference>
<dbReference type="PROSITE" id="PS00107">
    <property type="entry name" value="PROTEIN_KINASE_ATP"/>
    <property type="match status" value="1"/>
</dbReference>
<evidence type="ECO:0000256" key="1">
    <source>
        <dbReference type="ARBA" id="ARBA00012513"/>
    </source>
</evidence>
<dbReference type="Gene3D" id="1.10.510.10">
    <property type="entry name" value="Transferase(Phosphotransferase) domain 1"/>
    <property type="match status" value="2"/>
</dbReference>
<dbReference type="GO" id="GO:0004674">
    <property type="term" value="F:protein serine/threonine kinase activity"/>
    <property type="evidence" value="ECO:0007669"/>
    <property type="project" value="UniProtKB-KW"/>
</dbReference>
<feature type="compositionally biased region" description="Polar residues" evidence="10">
    <location>
        <begin position="388"/>
        <end position="400"/>
    </location>
</feature>
<dbReference type="GO" id="GO:0005737">
    <property type="term" value="C:cytoplasm"/>
    <property type="evidence" value="ECO:0007669"/>
    <property type="project" value="TreeGrafter"/>
</dbReference>
<dbReference type="GO" id="GO:0030447">
    <property type="term" value="P:filamentous growth"/>
    <property type="evidence" value="ECO:0007669"/>
    <property type="project" value="UniProtKB-ARBA"/>
</dbReference>
<feature type="compositionally biased region" description="Basic residues" evidence="10">
    <location>
        <begin position="708"/>
        <end position="727"/>
    </location>
</feature>
<dbReference type="InterPro" id="IPR008271">
    <property type="entry name" value="Ser/Thr_kinase_AS"/>
</dbReference>
<evidence type="ECO:0000256" key="6">
    <source>
        <dbReference type="ARBA" id="ARBA00022840"/>
    </source>
</evidence>
<gene>
    <name evidence="12" type="primary">SKY1</name>
    <name evidence="12" type="ORF">ATY40_BA7504327</name>
</gene>
<evidence type="ECO:0000256" key="2">
    <source>
        <dbReference type="ARBA" id="ARBA00022527"/>
    </source>
</evidence>
<feature type="compositionally biased region" description="Polar residues" evidence="10">
    <location>
        <begin position="442"/>
        <end position="461"/>
    </location>
</feature>
<evidence type="ECO:0000259" key="11">
    <source>
        <dbReference type="PROSITE" id="PS50011"/>
    </source>
</evidence>
<feature type="region of interest" description="Disordered" evidence="10">
    <location>
        <begin position="346"/>
        <end position="400"/>
    </location>
</feature>
<feature type="compositionally biased region" description="Polar residues" evidence="10">
    <location>
        <begin position="728"/>
        <end position="749"/>
    </location>
</feature>
<feature type="region of interest" description="Disordered" evidence="10">
    <location>
        <begin position="64"/>
        <end position="113"/>
    </location>
</feature>
<feature type="region of interest" description="Disordered" evidence="10">
    <location>
        <begin position="127"/>
        <end position="151"/>
    </location>
</feature>
<dbReference type="GO" id="GO:0005634">
    <property type="term" value="C:nucleus"/>
    <property type="evidence" value="ECO:0007669"/>
    <property type="project" value="TreeGrafter"/>
</dbReference>
<dbReference type="AlphaFoldDB" id="A0A1B2JEB9"/>
<dbReference type="PANTHER" id="PTHR47634:SF9">
    <property type="entry name" value="PROTEIN KINASE DOMAIN-CONTAINING PROTEIN-RELATED"/>
    <property type="match status" value="1"/>
</dbReference>
<dbReference type="GO" id="GO:0050684">
    <property type="term" value="P:regulation of mRNA processing"/>
    <property type="evidence" value="ECO:0007669"/>
    <property type="project" value="TreeGrafter"/>
</dbReference>
<dbReference type="GO" id="GO:0005524">
    <property type="term" value="F:ATP binding"/>
    <property type="evidence" value="ECO:0007669"/>
    <property type="project" value="UniProtKB-UniRule"/>
</dbReference>